<evidence type="ECO:0000256" key="11">
    <source>
        <dbReference type="ARBA" id="ARBA00023303"/>
    </source>
</evidence>
<reference evidence="14 15" key="1">
    <citation type="submission" date="2020-10" db="EMBL/GenBank/DDBJ databases">
        <title>Ca. Dormibacterota MAGs.</title>
        <authorList>
            <person name="Montgomery K."/>
        </authorList>
    </citation>
    <scope>NUCLEOTIDE SEQUENCE [LARGE SCALE GENOMIC DNA]</scope>
    <source>
        <strain evidence="14">SC8811_S16_3</strain>
    </source>
</reference>
<feature type="transmembrane region" description="Helical" evidence="13">
    <location>
        <begin position="170"/>
        <end position="199"/>
    </location>
</feature>
<keyword evidence="7" id="KW-0630">Potassium</keyword>
<keyword evidence="9" id="KW-0406">Ion transport</keyword>
<comment type="subcellular location">
    <subcellularLocation>
        <location evidence="1">Membrane</location>
        <topology evidence="1">Multi-pass membrane protein</topology>
    </subcellularLocation>
</comment>
<comment type="catalytic activity">
    <reaction evidence="12">
        <text>K(+)(in) = K(+)(out)</text>
        <dbReference type="Rhea" id="RHEA:29463"/>
        <dbReference type="ChEBI" id="CHEBI:29103"/>
    </reaction>
</comment>
<comment type="caution">
    <text evidence="14">The sequence shown here is derived from an EMBL/GenBank/DDBJ whole genome shotgun (WGS) entry which is preliminary data.</text>
</comment>
<keyword evidence="6" id="KW-0631">Potassium channel</keyword>
<feature type="transmembrane region" description="Helical" evidence="13">
    <location>
        <begin position="22"/>
        <end position="42"/>
    </location>
</feature>
<evidence type="ECO:0000313" key="14">
    <source>
        <dbReference type="EMBL" id="MBJ7602750.1"/>
    </source>
</evidence>
<feature type="transmembrane region" description="Helical" evidence="13">
    <location>
        <begin position="62"/>
        <end position="82"/>
    </location>
</feature>
<proteinExistence type="inferred from homology"/>
<evidence type="ECO:0000256" key="6">
    <source>
        <dbReference type="ARBA" id="ARBA00022826"/>
    </source>
</evidence>
<accession>A0A934N6P1</accession>
<evidence type="ECO:0000256" key="13">
    <source>
        <dbReference type="SAM" id="Phobius"/>
    </source>
</evidence>
<name>A0A934N6P1_9BACT</name>
<evidence type="ECO:0000256" key="8">
    <source>
        <dbReference type="ARBA" id="ARBA00022989"/>
    </source>
</evidence>
<feature type="transmembrane region" description="Helical" evidence="13">
    <location>
        <begin position="102"/>
        <end position="122"/>
    </location>
</feature>
<evidence type="ECO:0000256" key="1">
    <source>
        <dbReference type="ARBA" id="ARBA00004141"/>
    </source>
</evidence>
<dbReference type="GO" id="GO:0015252">
    <property type="term" value="F:proton channel activity"/>
    <property type="evidence" value="ECO:0007669"/>
    <property type="project" value="InterPro"/>
</dbReference>
<dbReference type="Pfam" id="PF06736">
    <property type="entry name" value="TMEM175"/>
    <property type="match status" value="1"/>
</dbReference>
<organism evidence="14 15">
    <name type="scientific">Candidatus Dormiibacter inghamiae</name>
    <dbReference type="NCBI Taxonomy" id="3127013"/>
    <lineage>
        <taxon>Bacteria</taxon>
        <taxon>Bacillati</taxon>
        <taxon>Candidatus Dormiibacterota</taxon>
        <taxon>Candidatus Dormibacteria</taxon>
        <taxon>Candidatus Dormibacterales</taxon>
        <taxon>Candidatus Dormibacteraceae</taxon>
        <taxon>Candidatus Dormiibacter</taxon>
    </lineage>
</organism>
<dbReference type="AlphaFoldDB" id="A0A934N6P1"/>
<keyword evidence="4" id="KW-0633">Potassium transport</keyword>
<evidence type="ECO:0000256" key="9">
    <source>
        <dbReference type="ARBA" id="ARBA00023065"/>
    </source>
</evidence>
<keyword evidence="5 13" id="KW-0812">Transmembrane</keyword>
<evidence type="ECO:0000256" key="7">
    <source>
        <dbReference type="ARBA" id="ARBA00022958"/>
    </source>
</evidence>
<dbReference type="PANTHER" id="PTHR31462">
    <property type="entry name" value="ENDOSOMAL/LYSOSOMAL POTASSIUM CHANNEL TMEM175"/>
    <property type="match status" value="1"/>
</dbReference>
<protein>
    <submittedName>
        <fullName evidence="14">DUF1211 domain-containing protein</fullName>
    </submittedName>
</protein>
<comment type="similarity">
    <text evidence="2">Belongs to the TMEM175 family.</text>
</comment>
<keyword evidence="11" id="KW-0407">Ion channel</keyword>
<evidence type="ECO:0000256" key="4">
    <source>
        <dbReference type="ARBA" id="ARBA00022538"/>
    </source>
</evidence>
<evidence type="ECO:0000313" key="15">
    <source>
        <dbReference type="Proteomes" id="UP000620075"/>
    </source>
</evidence>
<keyword evidence="3" id="KW-0813">Transport</keyword>
<sequence length="225" mass="24623">MAEDEGLHSGGRDQDGYGLGRLLALSDGVFAIAMTLLVLSIPVPQLTSLQGEGELTAALWKVLPNLLGFAISFALVGLYWMVHHRIFRWVLRVDQRLQALNLMALFLICLVPFPAALEARYSNLLPAFELYCANLALIGIVYAGLTAYLRRAGLMRESHLREWRIGMCRNALGTAVFAFAMFIALVSIPVAGFSLLLLAPTNAVAKVMGNRWTDHVERGTPKAVG</sequence>
<dbReference type="RefSeq" id="WP_338177617.1">
    <property type="nucleotide sequence ID" value="NZ_JAEKNQ010000023.1"/>
</dbReference>
<dbReference type="Proteomes" id="UP000620075">
    <property type="component" value="Unassembled WGS sequence"/>
</dbReference>
<dbReference type="EMBL" id="JAEKNQ010000023">
    <property type="protein sequence ID" value="MBJ7602750.1"/>
    <property type="molecule type" value="Genomic_DNA"/>
</dbReference>
<keyword evidence="8 13" id="KW-1133">Transmembrane helix</keyword>
<keyword evidence="10 13" id="KW-0472">Membrane</keyword>
<feature type="transmembrane region" description="Helical" evidence="13">
    <location>
        <begin position="128"/>
        <end position="149"/>
    </location>
</feature>
<dbReference type="GO" id="GO:0005267">
    <property type="term" value="F:potassium channel activity"/>
    <property type="evidence" value="ECO:0007669"/>
    <property type="project" value="UniProtKB-KW"/>
</dbReference>
<evidence type="ECO:0000256" key="3">
    <source>
        <dbReference type="ARBA" id="ARBA00022448"/>
    </source>
</evidence>
<dbReference type="GO" id="GO:0016020">
    <property type="term" value="C:membrane"/>
    <property type="evidence" value="ECO:0007669"/>
    <property type="project" value="UniProtKB-SubCell"/>
</dbReference>
<dbReference type="PANTHER" id="PTHR31462:SF5">
    <property type="entry name" value="ENDOSOMAL_LYSOSOMAL PROTON CHANNEL TMEM175"/>
    <property type="match status" value="1"/>
</dbReference>
<evidence type="ECO:0000256" key="2">
    <source>
        <dbReference type="ARBA" id="ARBA00006920"/>
    </source>
</evidence>
<dbReference type="InterPro" id="IPR010617">
    <property type="entry name" value="TMEM175-like"/>
</dbReference>
<evidence type="ECO:0000256" key="5">
    <source>
        <dbReference type="ARBA" id="ARBA00022692"/>
    </source>
</evidence>
<evidence type="ECO:0000256" key="12">
    <source>
        <dbReference type="ARBA" id="ARBA00034430"/>
    </source>
</evidence>
<evidence type="ECO:0000256" key="10">
    <source>
        <dbReference type="ARBA" id="ARBA00023136"/>
    </source>
</evidence>
<gene>
    <name evidence="14" type="ORF">JF888_06095</name>
</gene>